<feature type="transmembrane region" description="Helical" evidence="1">
    <location>
        <begin position="103"/>
        <end position="124"/>
    </location>
</feature>
<reference evidence="2 3" key="1">
    <citation type="submission" date="2017-08" db="EMBL/GenBank/DDBJ databases">
        <title>Infants hospitalized years apart are colonized by the same room-sourced microbial strains.</title>
        <authorList>
            <person name="Brooks B."/>
            <person name="Olm M.R."/>
            <person name="Firek B.A."/>
            <person name="Baker R."/>
            <person name="Thomas B.C."/>
            <person name="Morowitz M.J."/>
            <person name="Banfield J.F."/>
        </authorList>
    </citation>
    <scope>NUCLEOTIDE SEQUENCE [LARGE SCALE GENOMIC DNA]</scope>
    <source>
        <strain evidence="2">S2_018_000_R2_101</strain>
    </source>
</reference>
<keyword evidence="1" id="KW-0472">Membrane</keyword>
<protein>
    <submittedName>
        <fullName evidence="2">Uncharacterized protein</fullName>
    </submittedName>
</protein>
<keyword evidence="1" id="KW-1133">Transmembrane helix</keyword>
<gene>
    <name evidence="2" type="ORF">DI623_11390</name>
</gene>
<accession>A0A2W5C187</accession>
<feature type="transmembrane region" description="Helical" evidence="1">
    <location>
        <begin position="36"/>
        <end position="62"/>
    </location>
</feature>
<dbReference type="EMBL" id="QFNN01000073">
    <property type="protein sequence ID" value="PZO89075.1"/>
    <property type="molecule type" value="Genomic_DNA"/>
</dbReference>
<comment type="caution">
    <text evidence="2">The sequence shown here is derived from an EMBL/GenBank/DDBJ whole genome shotgun (WGS) entry which is preliminary data.</text>
</comment>
<dbReference type="Proteomes" id="UP000249066">
    <property type="component" value="Unassembled WGS sequence"/>
</dbReference>
<name>A0A2W5C187_9SPHN</name>
<feature type="transmembrane region" description="Helical" evidence="1">
    <location>
        <begin position="74"/>
        <end position="97"/>
    </location>
</feature>
<evidence type="ECO:0000313" key="2">
    <source>
        <dbReference type="EMBL" id="PZO89075.1"/>
    </source>
</evidence>
<evidence type="ECO:0000256" key="1">
    <source>
        <dbReference type="SAM" id="Phobius"/>
    </source>
</evidence>
<dbReference type="AlphaFoldDB" id="A0A2W5C187"/>
<proteinExistence type="predicted"/>
<keyword evidence="1" id="KW-0812">Transmembrane</keyword>
<organism evidence="2 3">
    <name type="scientific">Sphingomonas sanxanigenens</name>
    <dbReference type="NCBI Taxonomy" id="397260"/>
    <lineage>
        <taxon>Bacteria</taxon>
        <taxon>Pseudomonadati</taxon>
        <taxon>Pseudomonadota</taxon>
        <taxon>Alphaproteobacteria</taxon>
        <taxon>Sphingomonadales</taxon>
        <taxon>Sphingomonadaceae</taxon>
        <taxon>Sphingomonas</taxon>
    </lineage>
</organism>
<evidence type="ECO:0000313" key="3">
    <source>
        <dbReference type="Proteomes" id="UP000249066"/>
    </source>
</evidence>
<sequence>MTIIRHILRALVGGVVGAGLASLASAATPVGSPSFGPALIILFGVPVPVFSALCGMIGVILARQVAPATAAGAMLGRVGNVALTALLALGVVALIVSGQKQPLVAVAWAVGLGHSGLVMIELIAKSAIAAARLFIDAFVKAVVSAGGSWGSKGGDGEV</sequence>